<keyword evidence="3" id="KW-1185">Reference proteome</keyword>
<dbReference type="AlphaFoldDB" id="A0A7J8J6H7"/>
<protein>
    <submittedName>
        <fullName evidence="2">Uncharacterized protein</fullName>
    </submittedName>
</protein>
<evidence type="ECO:0000313" key="3">
    <source>
        <dbReference type="Proteomes" id="UP000550707"/>
    </source>
</evidence>
<dbReference type="EMBL" id="JACASF010000002">
    <property type="protein sequence ID" value="KAF6492433.1"/>
    <property type="molecule type" value="Genomic_DNA"/>
</dbReference>
<evidence type="ECO:0000313" key="2">
    <source>
        <dbReference type="EMBL" id="KAF6492433.1"/>
    </source>
</evidence>
<dbReference type="GO" id="GO:0005085">
    <property type="term" value="F:guanyl-nucleotide exchange factor activity"/>
    <property type="evidence" value="ECO:0007669"/>
    <property type="project" value="UniProtKB-KW"/>
</dbReference>
<sequence>MLKLPNDITAITKEGKLLLTNLEVPDTKESVSIRLEHHQQISGDWQTVNKLLTQVHDMKIAFDEFWEKHQLKMEQYLQLWKFEQDFQKDLLAKAQFVILHGHRLAANRHYALDLICQRCNELRSF</sequence>
<comment type="caution">
    <text evidence="2">The sequence shown here is derived from an EMBL/GenBank/DDBJ whole genome shotgun (WGS) entry which is preliminary data.</text>
</comment>
<evidence type="ECO:0000256" key="1">
    <source>
        <dbReference type="ARBA" id="ARBA00022658"/>
    </source>
</evidence>
<dbReference type="InterPro" id="IPR051336">
    <property type="entry name" value="RhoGEF_Guanine_NuclExch_SF"/>
</dbReference>
<keyword evidence="1" id="KW-0344">Guanine-nucleotide releasing factor</keyword>
<gene>
    <name evidence="2" type="ORF">HJG59_009636</name>
</gene>
<reference evidence="2 3" key="1">
    <citation type="journal article" date="2020" name="Nature">
        <title>Six reference-quality genomes reveal evolution of bat adaptations.</title>
        <authorList>
            <person name="Jebb D."/>
            <person name="Huang Z."/>
            <person name="Pippel M."/>
            <person name="Hughes G.M."/>
            <person name="Lavrichenko K."/>
            <person name="Devanna P."/>
            <person name="Winkler S."/>
            <person name="Jermiin L.S."/>
            <person name="Skirmuntt E.C."/>
            <person name="Katzourakis A."/>
            <person name="Burkitt-Gray L."/>
            <person name="Ray D.A."/>
            <person name="Sullivan K.A.M."/>
            <person name="Roscito J.G."/>
            <person name="Kirilenko B.M."/>
            <person name="Davalos L.M."/>
            <person name="Corthals A.P."/>
            <person name="Power M.L."/>
            <person name="Jones G."/>
            <person name="Ransome R.D."/>
            <person name="Dechmann D.K.N."/>
            <person name="Locatelli A.G."/>
            <person name="Puechmaille S.J."/>
            <person name="Fedrigo O."/>
            <person name="Jarvis E.D."/>
            <person name="Hiller M."/>
            <person name="Vernes S.C."/>
            <person name="Myers E.W."/>
            <person name="Teeling E.C."/>
        </authorList>
    </citation>
    <scope>NUCLEOTIDE SEQUENCE [LARGE SCALE GENOMIC DNA]</scope>
    <source>
        <strain evidence="2">MMolMol1</strain>
        <tissue evidence="2">Muscle</tissue>
    </source>
</reference>
<dbReference type="Proteomes" id="UP000550707">
    <property type="component" value="Unassembled WGS sequence"/>
</dbReference>
<name>A0A7J8J6H7_MOLMO</name>
<proteinExistence type="predicted"/>
<dbReference type="GO" id="GO:0016358">
    <property type="term" value="P:dendrite development"/>
    <property type="evidence" value="ECO:0007669"/>
    <property type="project" value="TreeGrafter"/>
</dbReference>
<accession>A0A7J8J6H7</accession>
<dbReference type="PANTHER" id="PTHR22826:SF146">
    <property type="entry name" value="PROTO-ONCOGENE DBL"/>
    <property type="match status" value="1"/>
</dbReference>
<dbReference type="InParanoid" id="A0A7J8J6H7"/>
<dbReference type="GO" id="GO:0005737">
    <property type="term" value="C:cytoplasm"/>
    <property type="evidence" value="ECO:0007669"/>
    <property type="project" value="TreeGrafter"/>
</dbReference>
<dbReference type="PANTHER" id="PTHR22826">
    <property type="entry name" value="RHO GUANINE EXCHANGE FACTOR-RELATED"/>
    <property type="match status" value="1"/>
</dbReference>
<organism evidence="2 3">
    <name type="scientific">Molossus molossus</name>
    <name type="common">Pallas' mastiff bat</name>
    <name type="synonym">Vespertilio molossus</name>
    <dbReference type="NCBI Taxonomy" id="27622"/>
    <lineage>
        <taxon>Eukaryota</taxon>
        <taxon>Metazoa</taxon>
        <taxon>Chordata</taxon>
        <taxon>Craniata</taxon>
        <taxon>Vertebrata</taxon>
        <taxon>Euteleostomi</taxon>
        <taxon>Mammalia</taxon>
        <taxon>Eutheria</taxon>
        <taxon>Laurasiatheria</taxon>
        <taxon>Chiroptera</taxon>
        <taxon>Yangochiroptera</taxon>
        <taxon>Molossidae</taxon>
        <taxon>Molossus</taxon>
    </lineage>
</organism>